<dbReference type="RefSeq" id="WP_106513974.1">
    <property type="nucleotide sequence ID" value="NZ_PXYI01000005.1"/>
</dbReference>
<comment type="caution">
    <text evidence="3">The sequence shown here is derived from an EMBL/GenBank/DDBJ whole genome shotgun (WGS) entry which is preliminary data.</text>
</comment>
<evidence type="ECO:0000313" key="4">
    <source>
        <dbReference type="Proteomes" id="UP000241167"/>
    </source>
</evidence>
<keyword evidence="2" id="KW-0812">Transmembrane</keyword>
<gene>
    <name evidence="3" type="ORF">C7I55_15740</name>
</gene>
<evidence type="ECO:0000313" key="3">
    <source>
        <dbReference type="EMBL" id="PSJ38780.1"/>
    </source>
</evidence>
<dbReference type="Proteomes" id="UP000241167">
    <property type="component" value="Unassembled WGS sequence"/>
</dbReference>
<feature type="compositionally biased region" description="Low complexity" evidence="1">
    <location>
        <begin position="262"/>
        <end position="275"/>
    </location>
</feature>
<dbReference type="EMBL" id="PXYI01000005">
    <property type="protein sequence ID" value="PSJ38780.1"/>
    <property type="molecule type" value="Genomic_DNA"/>
</dbReference>
<sequence>MAQAPFRLRAGTFDIVVAGFAAVAIGFAGFALPEWRLFQLLSFFHVPDILSFAQPPLGLKARMATALLFGGGAFGGVYLLMRMLDRLPPRSSAAADPDEDAENVDALPMRLRRADAHPDNPVRRPLGARDLGEPLDALVLEAVHVEPASPLPAFLTPEPIAARAREAEVVDFVELAPPAPVTAPAPEPFPAPRFERVVDAPAFRAPEPAPIAPTVAAPDLGADLPPPSEESISTLMERLESGLKRRETVRPAPAPMPPAIPPVAQAAAPMAQPPMTSNAPQRMQAEDSISERLRVAMSDLQRLAART</sequence>
<protein>
    <submittedName>
        <fullName evidence="3">Uncharacterized protein</fullName>
    </submittedName>
</protein>
<accession>A0A2P7QLF4</accession>
<feature type="region of interest" description="Disordered" evidence="1">
    <location>
        <begin position="249"/>
        <end position="290"/>
    </location>
</feature>
<keyword evidence="2" id="KW-0472">Membrane</keyword>
<keyword evidence="2" id="KW-1133">Transmembrane helix</keyword>
<evidence type="ECO:0000256" key="2">
    <source>
        <dbReference type="SAM" id="Phobius"/>
    </source>
</evidence>
<evidence type="ECO:0000256" key="1">
    <source>
        <dbReference type="SAM" id="MobiDB-lite"/>
    </source>
</evidence>
<feature type="transmembrane region" description="Helical" evidence="2">
    <location>
        <begin position="12"/>
        <end position="32"/>
    </location>
</feature>
<name>A0A2P7QLF4_9SPHN</name>
<dbReference type="AlphaFoldDB" id="A0A2P7QLF4"/>
<feature type="transmembrane region" description="Helical" evidence="2">
    <location>
        <begin position="61"/>
        <end position="81"/>
    </location>
</feature>
<feature type="compositionally biased region" description="Pro residues" evidence="1">
    <location>
        <begin position="252"/>
        <end position="261"/>
    </location>
</feature>
<organism evidence="3 4">
    <name type="scientific">Allosphingosinicella deserti</name>
    <dbReference type="NCBI Taxonomy" id="2116704"/>
    <lineage>
        <taxon>Bacteria</taxon>
        <taxon>Pseudomonadati</taxon>
        <taxon>Pseudomonadota</taxon>
        <taxon>Alphaproteobacteria</taxon>
        <taxon>Sphingomonadales</taxon>
        <taxon>Sphingomonadaceae</taxon>
        <taxon>Allosphingosinicella</taxon>
    </lineage>
</organism>
<keyword evidence="4" id="KW-1185">Reference proteome</keyword>
<proteinExistence type="predicted"/>
<reference evidence="3 4" key="1">
    <citation type="submission" date="2018-03" db="EMBL/GenBank/DDBJ databases">
        <title>The draft genome of Sphingosinicella sp. GL-C-18.</title>
        <authorList>
            <person name="Liu L."/>
            <person name="Li L."/>
            <person name="Liang L."/>
            <person name="Zhang X."/>
            <person name="Wang T."/>
        </authorList>
    </citation>
    <scope>NUCLEOTIDE SEQUENCE [LARGE SCALE GENOMIC DNA]</scope>
    <source>
        <strain evidence="3 4">GL-C-18</strain>
    </source>
</reference>
<dbReference type="OrthoDB" id="7551375at2"/>